<dbReference type="InterPro" id="IPR042106">
    <property type="entry name" value="Nuo/plastoQ_OxRdtase_6_NuoJ"/>
</dbReference>
<evidence type="ECO:0000256" key="1">
    <source>
        <dbReference type="ARBA" id="ARBA00005698"/>
    </source>
</evidence>
<feature type="transmembrane region" description="Helical" evidence="2">
    <location>
        <begin position="6"/>
        <end position="25"/>
    </location>
</feature>
<name>A0A1G9EHA7_9BACT</name>
<evidence type="ECO:0000313" key="3">
    <source>
        <dbReference type="EMBL" id="SDK75441.1"/>
    </source>
</evidence>
<reference evidence="4" key="1">
    <citation type="submission" date="2016-10" db="EMBL/GenBank/DDBJ databases">
        <authorList>
            <person name="Varghese N."/>
            <person name="Submissions S."/>
        </authorList>
    </citation>
    <scope>NUCLEOTIDE SEQUENCE [LARGE SCALE GENOMIC DNA]</scope>
    <source>
        <strain evidence="4">DSM 16995</strain>
    </source>
</reference>
<keyword evidence="2" id="KW-1133">Transmembrane helix</keyword>
<accession>A0A1G9EHA7</accession>
<comment type="similarity">
    <text evidence="1 2">Belongs to the complex I subunit 6 family.</text>
</comment>
<evidence type="ECO:0000256" key="2">
    <source>
        <dbReference type="RuleBase" id="RU004429"/>
    </source>
</evidence>
<comment type="function">
    <text evidence="2">NDH-1 shuttles electrons from NADH, via FMN and iron-sulfur (Fe-S) centers, to quinones in the respiratory chain. Couples the redox reaction to proton translocation (for every two electrons transferred, four hydrogen ions are translocated across the cytoplasmic membrane), and thus conserves the redox energy in a proton gradient.</text>
</comment>
<feature type="transmembrane region" description="Helical" evidence="2">
    <location>
        <begin position="32"/>
        <end position="50"/>
    </location>
</feature>
<feature type="transmembrane region" description="Helical" evidence="2">
    <location>
        <begin position="142"/>
        <end position="163"/>
    </location>
</feature>
<dbReference type="STRING" id="246191.SAMN05660337_1112"/>
<dbReference type="PROSITE" id="PS51257">
    <property type="entry name" value="PROKAR_LIPOPROTEIN"/>
    <property type="match status" value="1"/>
</dbReference>
<sequence>MELLAKIAFVVYTLLVLGGGCLAVGAHSLVRAMVGLITSLLGVAGMYLLMAAPFMAFMQILIYVGAVCVLIFFAIMLSKADEHGIESGSRRPGKALLSALAFISPAFVIGWVVVNYQPESINLPVEVPLAVLGKGLLDNYSLAFELISVVLLAAMAGAVLLAFEKKGRAAE</sequence>
<dbReference type="GO" id="GO:0008137">
    <property type="term" value="F:NADH dehydrogenase (ubiquinone) activity"/>
    <property type="evidence" value="ECO:0007669"/>
    <property type="project" value="UniProtKB-UniRule"/>
</dbReference>
<gene>
    <name evidence="3" type="ORF">SAMN05660337_1112</name>
</gene>
<feature type="transmembrane region" description="Helical" evidence="2">
    <location>
        <begin position="95"/>
        <end position="114"/>
    </location>
</feature>
<keyword evidence="2" id="KW-0472">Membrane</keyword>
<dbReference type="RefSeq" id="WP_092159111.1">
    <property type="nucleotide sequence ID" value="NZ_FNGA01000002.1"/>
</dbReference>
<dbReference type="AlphaFoldDB" id="A0A1G9EHA7"/>
<keyword evidence="4" id="KW-1185">Reference proteome</keyword>
<dbReference type="Proteomes" id="UP000199053">
    <property type="component" value="Unassembled WGS sequence"/>
</dbReference>
<protein>
    <recommendedName>
        <fullName evidence="2">NADH-quinone oxidoreductase subunit J</fullName>
        <ecNumber evidence="2">7.1.1.-</ecNumber>
    </recommendedName>
</protein>
<proteinExistence type="inferred from homology"/>
<feature type="transmembrane region" description="Helical" evidence="2">
    <location>
        <begin position="56"/>
        <end position="75"/>
    </location>
</feature>
<evidence type="ECO:0000313" key="4">
    <source>
        <dbReference type="Proteomes" id="UP000199053"/>
    </source>
</evidence>
<organism evidence="3 4">
    <name type="scientific">Maridesulfovibrio ferrireducens</name>
    <dbReference type="NCBI Taxonomy" id="246191"/>
    <lineage>
        <taxon>Bacteria</taxon>
        <taxon>Pseudomonadati</taxon>
        <taxon>Thermodesulfobacteriota</taxon>
        <taxon>Desulfovibrionia</taxon>
        <taxon>Desulfovibrionales</taxon>
        <taxon>Desulfovibrionaceae</taxon>
        <taxon>Maridesulfovibrio</taxon>
    </lineage>
</organism>
<keyword evidence="2" id="KW-1003">Cell membrane</keyword>
<dbReference type="Pfam" id="PF00499">
    <property type="entry name" value="Oxidored_q3"/>
    <property type="match status" value="1"/>
</dbReference>
<keyword evidence="2" id="KW-0520">NAD</keyword>
<dbReference type="GO" id="GO:0048038">
    <property type="term" value="F:quinone binding"/>
    <property type="evidence" value="ECO:0007669"/>
    <property type="project" value="UniProtKB-UniRule"/>
</dbReference>
<comment type="subcellular location">
    <subcellularLocation>
        <location evidence="2">Cell membrane</location>
        <topology evidence="2">Multi-pass membrane protein</topology>
    </subcellularLocation>
</comment>
<dbReference type="EC" id="7.1.1.-" evidence="2"/>
<dbReference type="EMBL" id="FNGA01000002">
    <property type="protein sequence ID" value="SDK75441.1"/>
    <property type="molecule type" value="Genomic_DNA"/>
</dbReference>
<dbReference type="Gene3D" id="1.20.120.1200">
    <property type="entry name" value="NADH-ubiquinone/plastoquinone oxidoreductase chain 6, subunit NuoJ"/>
    <property type="match status" value="1"/>
</dbReference>
<keyword evidence="2" id="KW-0812">Transmembrane</keyword>
<keyword evidence="2" id="KW-0874">Quinone</keyword>
<dbReference type="PANTHER" id="PTHR33269:SF17">
    <property type="entry name" value="NADH-UBIQUINONE OXIDOREDUCTASE CHAIN 6"/>
    <property type="match status" value="1"/>
</dbReference>
<dbReference type="InterPro" id="IPR001457">
    <property type="entry name" value="NADH_UbQ/plastoQ_OxRdtase_su6"/>
</dbReference>
<dbReference type="OrthoDB" id="5405547at2"/>
<dbReference type="PANTHER" id="PTHR33269">
    <property type="entry name" value="NADH-UBIQUINONE OXIDOREDUCTASE CHAIN 6"/>
    <property type="match status" value="1"/>
</dbReference>
<comment type="catalytic activity">
    <reaction evidence="2">
        <text>a quinone + NADH + 5 H(+)(in) = a quinol + NAD(+) + 4 H(+)(out)</text>
        <dbReference type="Rhea" id="RHEA:57888"/>
        <dbReference type="ChEBI" id="CHEBI:15378"/>
        <dbReference type="ChEBI" id="CHEBI:24646"/>
        <dbReference type="ChEBI" id="CHEBI:57540"/>
        <dbReference type="ChEBI" id="CHEBI:57945"/>
        <dbReference type="ChEBI" id="CHEBI:132124"/>
    </reaction>
</comment>
<dbReference type="GO" id="GO:0005886">
    <property type="term" value="C:plasma membrane"/>
    <property type="evidence" value="ECO:0007669"/>
    <property type="project" value="UniProtKB-SubCell"/>
</dbReference>